<dbReference type="InterPro" id="IPR006127">
    <property type="entry name" value="ZnuA-like"/>
</dbReference>
<dbReference type="InterPro" id="IPR006129">
    <property type="entry name" value="AdhesinB"/>
</dbReference>
<dbReference type="InterPro" id="IPR006128">
    <property type="entry name" value="Lipoprotein_PsaA-like"/>
</dbReference>
<dbReference type="Proteomes" id="UP000722121">
    <property type="component" value="Unassembled WGS sequence"/>
</dbReference>
<evidence type="ECO:0000256" key="5">
    <source>
        <dbReference type="ARBA" id="ARBA00022729"/>
    </source>
</evidence>
<organism evidence="7 8">
    <name type="scientific">Simkania negevensis</name>
    <dbReference type="NCBI Taxonomy" id="83561"/>
    <lineage>
        <taxon>Bacteria</taxon>
        <taxon>Pseudomonadati</taxon>
        <taxon>Chlamydiota</taxon>
        <taxon>Chlamydiia</taxon>
        <taxon>Parachlamydiales</taxon>
        <taxon>Simkaniaceae</taxon>
        <taxon>Simkania</taxon>
    </lineage>
</organism>
<proteinExistence type="inferred from homology"/>
<dbReference type="Gene3D" id="3.40.50.1980">
    <property type="entry name" value="Nitrogenase molybdenum iron protein domain"/>
    <property type="match status" value="2"/>
</dbReference>
<evidence type="ECO:0000256" key="2">
    <source>
        <dbReference type="ARBA" id="ARBA00011028"/>
    </source>
</evidence>
<evidence type="ECO:0000313" key="7">
    <source>
        <dbReference type="EMBL" id="MBN4067310.1"/>
    </source>
</evidence>
<comment type="subcellular location">
    <subcellularLocation>
        <location evidence="1">Cell envelope</location>
    </subcellularLocation>
</comment>
<keyword evidence="4" id="KW-0479">Metal-binding</keyword>
<dbReference type="SUPFAM" id="SSF53807">
    <property type="entry name" value="Helical backbone' metal receptor"/>
    <property type="match status" value="1"/>
</dbReference>
<dbReference type="EMBL" id="JAFITR010000106">
    <property type="protein sequence ID" value="MBN4067310.1"/>
    <property type="molecule type" value="Genomic_DNA"/>
</dbReference>
<dbReference type="PRINTS" id="PR00690">
    <property type="entry name" value="ADHESNFAMILY"/>
</dbReference>
<comment type="similarity">
    <text evidence="2 6">Belongs to the bacterial solute-binding protein 9 family.</text>
</comment>
<evidence type="ECO:0000256" key="3">
    <source>
        <dbReference type="ARBA" id="ARBA00022448"/>
    </source>
</evidence>
<dbReference type="InterPro" id="IPR050492">
    <property type="entry name" value="Bact_metal-bind_prot9"/>
</dbReference>
<keyword evidence="8" id="KW-1185">Reference proteome</keyword>
<evidence type="ECO:0000256" key="6">
    <source>
        <dbReference type="RuleBase" id="RU003512"/>
    </source>
</evidence>
<comment type="caution">
    <text evidence="7">The sequence shown here is derived from an EMBL/GenBank/DDBJ whole genome shotgun (WGS) entry which is preliminary data.</text>
</comment>
<evidence type="ECO:0000256" key="4">
    <source>
        <dbReference type="ARBA" id="ARBA00022723"/>
    </source>
</evidence>
<accession>A0ABS3ASG0</accession>
<dbReference type="PANTHER" id="PTHR42953">
    <property type="entry name" value="HIGH-AFFINITY ZINC UPTAKE SYSTEM PROTEIN ZNUA-RELATED"/>
    <property type="match status" value="1"/>
</dbReference>
<keyword evidence="3 6" id="KW-0813">Transport</keyword>
<dbReference type="PANTHER" id="PTHR42953:SF1">
    <property type="entry name" value="METAL-BINDING PROTEIN HI_0362-RELATED"/>
    <property type="match status" value="1"/>
</dbReference>
<sequence>MRPSLSHMLWRFFTAILFLPLLFLVQCTDAPSSNPGIRLKAWMREDGAVKILCTTEMICDVVRNVGKGYVDALTLIQGDLDPHTYELVKGDNEKFYRADIVFYNGLGLEHGPSLQTYLFGSQKSVAVGDAIEAREPELILVTDGQIDPHIWLDVSLWAKTITSIVTALSQVDPSHAEEYERAGVVYRDQLQQLHEEIFRQMSLVSVDRRYLVTSHDAFNYFTRAYLAPKEEQVESLWRVRCQAPEGLAPESQISITDIQFIINHLKKHDVRVLFPESNVNKNSIKKILAASKESAFPLIISPTHLYGDAMGAPGSPGETYIKMMQHNGAVISRYLNLNDEEQQ</sequence>
<dbReference type="Pfam" id="PF01297">
    <property type="entry name" value="ZnuA"/>
    <property type="match status" value="1"/>
</dbReference>
<gene>
    <name evidence="7" type="ORF">JYU14_04425</name>
</gene>
<evidence type="ECO:0000256" key="1">
    <source>
        <dbReference type="ARBA" id="ARBA00004196"/>
    </source>
</evidence>
<reference evidence="7 8" key="1">
    <citation type="submission" date="2021-02" db="EMBL/GenBank/DDBJ databases">
        <title>Activity-based single-cell genomes from oceanic crustal fluid captures similar information to metagenomic and metatranscriptomic surveys with orders of magnitude less sampling.</title>
        <authorList>
            <person name="D'Angelo T.S."/>
            <person name="Orcutt B.N."/>
        </authorList>
    </citation>
    <scope>NUCLEOTIDE SEQUENCE [LARGE SCALE GENOMIC DNA]</scope>
    <source>
        <strain evidence="7">AH-315-G07</strain>
    </source>
</reference>
<protein>
    <submittedName>
        <fullName evidence="7">Zinc ABC transporter substrate-binding protein</fullName>
    </submittedName>
</protein>
<keyword evidence="5" id="KW-0732">Signal</keyword>
<evidence type="ECO:0000313" key="8">
    <source>
        <dbReference type="Proteomes" id="UP000722121"/>
    </source>
</evidence>
<name>A0ABS3ASG0_9BACT</name>
<dbReference type="PRINTS" id="PR00691">
    <property type="entry name" value="ADHESINB"/>
</dbReference>